<dbReference type="Proteomes" id="UP000247099">
    <property type="component" value="Unassembled WGS sequence"/>
</dbReference>
<dbReference type="AlphaFoldDB" id="A0A317ZI41"/>
<dbReference type="EMBL" id="QHJQ01000002">
    <property type="protein sequence ID" value="PXA05246.1"/>
    <property type="molecule type" value="Genomic_DNA"/>
</dbReference>
<reference evidence="1 2" key="1">
    <citation type="submission" date="2018-05" db="EMBL/GenBank/DDBJ databases">
        <title>Coraliomargarita sinensis sp. nov., isolated from a marine solar saltern.</title>
        <authorList>
            <person name="Zhou L.Y."/>
        </authorList>
    </citation>
    <scope>NUCLEOTIDE SEQUENCE [LARGE SCALE GENOMIC DNA]</scope>
    <source>
        <strain evidence="1 2">WN38</strain>
    </source>
</reference>
<protein>
    <submittedName>
        <fullName evidence="1">Uncharacterized protein</fullName>
    </submittedName>
</protein>
<dbReference type="InParanoid" id="A0A317ZI41"/>
<proteinExistence type="predicted"/>
<name>A0A317ZI41_9BACT</name>
<comment type="caution">
    <text evidence="1">The sequence shown here is derived from an EMBL/GenBank/DDBJ whole genome shotgun (WGS) entry which is preliminary data.</text>
</comment>
<organism evidence="1 2">
    <name type="scientific">Coraliomargarita sinensis</name>
    <dbReference type="NCBI Taxonomy" id="2174842"/>
    <lineage>
        <taxon>Bacteria</taxon>
        <taxon>Pseudomonadati</taxon>
        <taxon>Verrucomicrobiota</taxon>
        <taxon>Opitutia</taxon>
        <taxon>Puniceicoccales</taxon>
        <taxon>Coraliomargaritaceae</taxon>
        <taxon>Coraliomargarita</taxon>
    </lineage>
</organism>
<sequence length="124" mass="13766">MKLSPKTRSRSVALILLMAVITIGSAFAIVWTQQQISRTAQSTKEIEADLAEMVRKISFLDERIATLHQPVVLQGKVAGTLRPSMENQVVWVREREMPNGRAYAVSAPYEASIDLAMLNANSPR</sequence>
<accession>A0A317ZI41</accession>
<evidence type="ECO:0000313" key="1">
    <source>
        <dbReference type="EMBL" id="PXA05246.1"/>
    </source>
</evidence>
<evidence type="ECO:0000313" key="2">
    <source>
        <dbReference type="Proteomes" id="UP000247099"/>
    </source>
</evidence>
<keyword evidence="2" id="KW-1185">Reference proteome</keyword>
<dbReference type="RefSeq" id="WP_110130247.1">
    <property type="nucleotide sequence ID" value="NZ_QHJQ01000002.1"/>
</dbReference>
<gene>
    <name evidence="1" type="ORF">DDZ13_04615</name>
</gene>
<dbReference type="OrthoDB" id="9888892at2"/>